<proteinExistence type="predicted"/>
<dbReference type="GO" id="GO:0005634">
    <property type="term" value="C:nucleus"/>
    <property type="evidence" value="ECO:0007669"/>
    <property type="project" value="TreeGrafter"/>
</dbReference>
<feature type="domain" description="PBZ-type" evidence="2">
    <location>
        <begin position="228"/>
        <end position="253"/>
    </location>
</feature>
<reference evidence="4" key="1">
    <citation type="submission" date="2020-01" db="EMBL/GenBank/DDBJ databases">
        <title>Draft genome sequence of the Termite Coptotermes fromosanus.</title>
        <authorList>
            <person name="Itakura S."/>
            <person name="Yosikawa Y."/>
            <person name="Umezawa K."/>
        </authorList>
    </citation>
    <scope>NUCLEOTIDE SEQUENCE [LARGE SCALE GENOMIC DNA]</scope>
</reference>
<dbReference type="AlphaFoldDB" id="A0A6L2PJR4"/>
<dbReference type="GO" id="GO:0035861">
    <property type="term" value="C:site of double-strand break"/>
    <property type="evidence" value="ECO:0007669"/>
    <property type="project" value="TreeGrafter"/>
</dbReference>
<dbReference type="GO" id="GO:0006302">
    <property type="term" value="P:double-strand break repair"/>
    <property type="evidence" value="ECO:0007669"/>
    <property type="project" value="InterPro"/>
</dbReference>
<dbReference type="PANTHER" id="PTHR21315:SF2">
    <property type="entry name" value="APRATAXIN AND PNK-LIKE FACTOR"/>
    <property type="match status" value="1"/>
</dbReference>
<feature type="compositionally biased region" description="Basic and acidic residues" evidence="1">
    <location>
        <begin position="159"/>
        <end position="179"/>
    </location>
</feature>
<feature type="compositionally biased region" description="Polar residues" evidence="1">
    <location>
        <begin position="208"/>
        <end position="226"/>
    </location>
</feature>
<dbReference type="Pfam" id="PF10283">
    <property type="entry name" value="zf-CCHH"/>
    <property type="match status" value="2"/>
</dbReference>
<dbReference type="InterPro" id="IPR039253">
    <property type="entry name" value="APLF"/>
</dbReference>
<keyword evidence="4" id="KW-1185">Reference proteome</keyword>
<dbReference type="Proteomes" id="UP000502823">
    <property type="component" value="Unassembled WGS sequence"/>
</dbReference>
<dbReference type="InParanoid" id="A0A6L2PJR4"/>
<feature type="compositionally biased region" description="Acidic residues" evidence="1">
    <location>
        <begin position="336"/>
        <end position="347"/>
    </location>
</feature>
<comment type="caution">
    <text evidence="3">The sequence shown here is derived from an EMBL/GenBank/DDBJ whole genome shotgun (WGS) entry which is preliminary data.</text>
</comment>
<dbReference type="GO" id="GO:0008408">
    <property type="term" value="F:3'-5' exonuclease activity"/>
    <property type="evidence" value="ECO:0007669"/>
    <property type="project" value="InterPro"/>
</dbReference>
<feature type="region of interest" description="Disordered" evidence="1">
    <location>
        <begin position="73"/>
        <end position="94"/>
    </location>
</feature>
<feature type="compositionally biased region" description="Basic and acidic residues" evidence="1">
    <location>
        <begin position="244"/>
        <end position="253"/>
    </location>
</feature>
<evidence type="ECO:0000259" key="2">
    <source>
        <dbReference type="Pfam" id="PF10283"/>
    </source>
</evidence>
<evidence type="ECO:0000313" key="4">
    <source>
        <dbReference type="Proteomes" id="UP000502823"/>
    </source>
</evidence>
<feature type="compositionally biased region" description="Basic and acidic residues" evidence="1">
    <location>
        <begin position="186"/>
        <end position="202"/>
    </location>
</feature>
<dbReference type="Gene3D" id="2.60.200.20">
    <property type="match status" value="1"/>
</dbReference>
<gene>
    <name evidence="3" type="ORF">Cfor_12363</name>
</gene>
<dbReference type="PANTHER" id="PTHR21315">
    <property type="entry name" value="APRATAXIN AND PNK-LIKE FACTOR-RELATED"/>
    <property type="match status" value="1"/>
</dbReference>
<feature type="compositionally biased region" description="Polar residues" evidence="1">
    <location>
        <begin position="321"/>
        <end position="330"/>
    </location>
</feature>
<accession>A0A6L2PJR4</accession>
<dbReference type="EMBL" id="BLKM01008141">
    <property type="protein sequence ID" value="GFG32606.1"/>
    <property type="molecule type" value="Genomic_DNA"/>
</dbReference>
<feature type="region of interest" description="Disordered" evidence="1">
    <location>
        <begin position="243"/>
        <end position="262"/>
    </location>
</feature>
<feature type="compositionally biased region" description="Basic and acidic residues" evidence="1">
    <location>
        <begin position="120"/>
        <end position="134"/>
    </location>
</feature>
<evidence type="ECO:0000313" key="3">
    <source>
        <dbReference type="EMBL" id="GFG32606.1"/>
    </source>
</evidence>
<organism evidence="3 4">
    <name type="scientific">Coptotermes formosanus</name>
    <name type="common">Formosan subterranean termite</name>
    <dbReference type="NCBI Taxonomy" id="36987"/>
    <lineage>
        <taxon>Eukaryota</taxon>
        <taxon>Metazoa</taxon>
        <taxon>Ecdysozoa</taxon>
        <taxon>Arthropoda</taxon>
        <taxon>Hexapoda</taxon>
        <taxon>Insecta</taxon>
        <taxon>Pterygota</taxon>
        <taxon>Neoptera</taxon>
        <taxon>Polyneoptera</taxon>
        <taxon>Dictyoptera</taxon>
        <taxon>Blattodea</taxon>
        <taxon>Blattoidea</taxon>
        <taxon>Termitoidae</taxon>
        <taxon>Rhinotermitidae</taxon>
        <taxon>Coptotermes</taxon>
    </lineage>
</organism>
<feature type="region of interest" description="Disordered" evidence="1">
    <location>
        <begin position="277"/>
        <end position="364"/>
    </location>
</feature>
<dbReference type="GO" id="GO:0003906">
    <property type="term" value="F:DNA-(apurinic or apyrimidinic site) endonuclease activity"/>
    <property type="evidence" value="ECO:0007669"/>
    <property type="project" value="InterPro"/>
</dbReference>
<protein>
    <recommendedName>
        <fullName evidence="2">PBZ-type domain-containing protein</fullName>
    </recommendedName>
</protein>
<evidence type="ECO:0000256" key="1">
    <source>
        <dbReference type="SAM" id="MobiDB-lite"/>
    </source>
</evidence>
<feature type="region of interest" description="Disordered" evidence="1">
    <location>
        <begin position="110"/>
        <end position="226"/>
    </location>
</feature>
<feature type="domain" description="PBZ-type" evidence="2">
    <location>
        <begin position="262"/>
        <end position="286"/>
    </location>
</feature>
<feature type="compositionally biased region" description="Basic and acidic residues" evidence="1">
    <location>
        <begin position="348"/>
        <end position="358"/>
    </location>
</feature>
<name>A0A6L2PJR4_COPFO</name>
<dbReference type="InterPro" id="IPR019406">
    <property type="entry name" value="APLF_PBZ"/>
</dbReference>
<feature type="compositionally biased region" description="Basic residues" evidence="1">
    <location>
        <begin position="284"/>
        <end position="294"/>
    </location>
</feature>
<sequence length="364" mass="40750">MTCSLLPFHVSSLLSFNSTKASIHTNPLFYMKGENPPVELTKSDFVVVSDGDEFSLVPDSYRFRVVIPSQVDSNNSRHVEGDDNTVEAQSPDHTYKRQLPAWMIYMTKGGESNSNVKDSGPQKREDEISDEKLVNKKLKVTSEDSDALGEDSSLGDDGIPDRDVPGTKLEPERSKLHEMSDDEEGGDVRDQEAKTEIGESCKDIATGAAQTGDSSTGVTNQGTGNMQKKRCLYGANCYRKNTHHRDEFSHPGDPDYDDTGLPECPYGTACYRKNKQHRLDFKHTTKPRKAKKPQYKQMNSAADVDDDEVDDYDYDDPFMNDASSDDYQPTDSGSDISDEISSGEEEDDTKRMMKEAKKFTRKKK</sequence>
<dbReference type="OrthoDB" id="10256774at2759"/>
<feature type="compositionally biased region" description="Acidic residues" evidence="1">
    <location>
        <begin position="303"/>
        <end position="318"/>
    </location>
</feature>